<organism evidence="1 2">
    <name type="scientific">Aspergillus transmontanensis</name>
    <dbReference type="NCBI Taxonomy" id="1034304"/>
    <lineage>
        <taxon>Eukaryota</taxon>
        <taxon>Fungi</taxon>
        <taxon>Dikarya</taxon>
        <taxon>Ascomycota</taxon>
        <taxon>Pezizomycotina</taxon>
        <taxon>Eurotiomycetes</taxon>
        <taxon>Eurotiomycetidae</taxon>
        <taxon>Eurotiales</taxon>
        <taxon>Aspergillaceae</taxon>
        <taxon>Aspergillus</taxon>
        <taxon>Aspergillus subgen. Circumdati</taxon>
    </lineage>
</organism>
<keyword evidence="2" id="KW-1185">Reference proteome</keyword>
<dbReference type="Proteomes" id="UP000325433">
    <property type="component" value="Unassembled WGS sequence"/>
</dbReference>
<sequence length="72" mass="8026">MTFSFAFFSLLFFLLLFGTLLLRTLGFCGPWLCRAQVAGGSVHSIRDPCHPMIIQSTYNSSLFSSSALLFKL</sequence>
<evidence type="ECO:0000313" key="1">
    <source>
        <dbReference type="EMBL" id="KAE8313359.1"/>
    </source>
</evidence>
<dbReference type="AlphaFoldDB" id="A0A5N6W091"/>
<proteinExistence type="predicted"/>
<name>A0A5N6W091_9EURO</name>
<accession>A0A5N6W091</accession>
<protein>
    <submittedName>
        <fullName evidence="1">Uncharacterized protein</fullName>
    </submittedName>
</protein>
<gene>
    <name evidence="1" type="ORF">BDV41DRAFT_536975</name>
</gene>
<reference evidence="2" key="1">
    <citation type="submission" date="2019-04" db="EMBL/GenBank/DDBJ databases">
        <title>Friends and foes A comparative genomics studyof 23 Aspergillus species from section Flavi.</title>
        <authorList>
            <consortium name="DOE Joint Genome Institute"/>
            <person name="Kjaerbolling I."/>
            <person name="Vesth T."/>
            <person name="Frisvad J.C."/>
            <person name="Nybo J.L."/>
            <person name="Theobald S."/>
            <person name="Kildgaard S."/>
            <person name="Isbrandt T."/>
            <person name="Kuo A."/>
            <person name="Sato A."/>
            <person name="Lyhne E.K."/>
            <person name="Kogle M.E."/>
            <person name="Wiebenga A."/>
            <person name="Kun R.S."/>
            <person name="Lubbers R.J."/>
            <person name="Makela M.R."/>
            <person name="Barry K."/>
            <person name="Chovatia M."/>
            <person name="Clum A."/>
            <person name="Daum C."/>
            <person name="Haridas S."/>
            <person name="He G."/>
            <person name="LaButti K."/>
            <person name="Lipzen A."/>
            <person name="Mondo S."/>
            <person name="Riley R."/>
            <person name="Salamov A."/>
            <person name="Simmons B.A."/>
            <person name="Magnuson J.K."/>
            <person name="Henrissat B."/>
            <person name="Mortensen U.H."/>
            <person name="Larsen T.O."/>
            <person name="Devries R.P."/>
            <person name="Grigoriev I.V."/>
            <person name="Machida M."/>
            <person name="Baker S.E."/>
            <person name="Andersen M.R."/>
        </authorList>
    </citation>
    <scope>NUCLEOTIDE SEQUENCE [LARGE SCALE GENOMIC DNA]</scope>
    <source>
        <strain evidence="2">CBS 130015</strain>
    </source>
</reference>
<dbReference type="EMBL" id="ML738326">
    <property type="protein sequence ID" value="KAE8313359.1"/>
    <property type="molecule type" value="Genomic_DNA"/>
</dbReference>
<evidence type="ECO:0000313" key="2">
    <source>
        <dbReference type="Proteomes" id="UP000325433"/>
    </source>
</evidence>